<protein>
    <submittedName>
        <fullName evidence="1">Uncharacterized protein</fullName>
    </submittedName>
</protein>
<organism evidence="1 2">
    <name type="scientific">Salmonella phage IME207</name>
    <dbReference type="NCBI Taxonomy" id="1873985"/>
    <lineage>
        <taxon>Viruses</taxon>
        <taxon>Duplodnaviria</taxon>
        <taxon>Heunggongvirae</taxon>
        <taxon>Uroviricota</taxon>
        <taxon>Caudoviricetes</taxon>
        <taxon>Shuimuvirus</taxon>
        <taxon>Shuimuvirus IME207</taxon>
    </lineage>
</organism>
<dbReference type="Proteomes" id="UP000202982">
    <property type="component" value="Segment"/>
</dbReference>
<dbReference type="EMBL" id="KX523699">
    <property type="protein sequence ID" value="ANW46793.1"/>
    <property type="molecule type" value="Genomic_DNA"/>
</dbReference>
<evidence type="ECO:0000313" key="1">
    <source>
        <dbReference type="EMBL" id="ANW46793.1"/>
    </source>
</evidence>
<accession>A0A1B1W298</accession>
<sequence>MFNQLADFYKAYSYWIDSGAPEGEPFGRRVGLCGSLCLYLINKGCRLPERDMVLQLMKSQFIKAGLSRDYPFNNADNSYRMEIINGTIHTNKNRVAWVKREWQHYV</sequence>
<name>A0A1B1W298_9CAUD</name>
<dbReference type="GeneID" id="30308691"/>
<proteinExistence type="predicted"/>
<evidence type="ECO:0000313" key="2">
    <source>
        <dbReference type="Proteomes" id="UP000202982"/>
    </source>
</evidence>
<dbReference type="KEGG" id="vg:30308691"/>
<dbReference type="RefSeq" id="YP_009322805.1">
    <property type="nucleotide sequence ID" value="NC_031924.1"/>
</dbReference>
<reference evidence="1" key="1">
    <citation type="submission" date="2016-09" db="EMBL/GenBank/DDBJ databases">
        <authorList>
            <person name="Liu Y."/>
            <person name="Bai C."/>
            <person name="Tong Y."/>
            <person name="Mi Z."/>
            <person name="An X."/>
            <person name="Huang Y."/>
            <person name="Li P."/>
            <person name="Yuan X."/>
            <person name="Niu W."/>
            <person name="Liu H."/>
        </authorList>
    </citation>
    <scope>NUCLEOTIDE SEQUENCE</scope>
</reference>
<dbReference type="OrthoDB" id="28863at10239"/>
<keyword evidence="2" id="KW-1185">Reference proteome</keyword>